<dbReference type="InterPro" id="IPR051533">
    <property type="entry name" value="WaaL-like"/>
</dbReference>
<proteinExistence type="predicted"/>
<dbReference type="eggNOG" id="COG3307">
    <property type="taxonomic scope" value="Bacteria"/>
</dbReference>
<keyword evidence="2" id="KW-1133">Transmembrane helix</keyword>
<accession>G7GQX2</accession>
<feature type="region of interest" description="Disordered" evidence="1">
    <location>
        <begin position="1"/>
        <end position="20"/>
    </location>
</feature>
<evidence type="ECO:0000313" key="4">
    <source>
        <dbReference type="Proteomes" id="UP000006023"/>
    </source>
</evidence>
<feature type="transmembrane region" description="Helical" evidence="2">
    <location>
        <begin position="30"/>
        <end position="48"/>
    </location>
</feature>
<dbReference type="AlphaFoldDB" id="G7GQX2"/>
<keyword evidence="4" id="KW-1185">Reference proteome</keyword>
<feature type="transmembrane region" description="Helical" evidence="2">
    <location>
        <begin position="306"/>
        <end position="328"/>
    </location>
</feature>
<dbReference type="PANTHER" id="PTHR37422:SF13">
    <property type="entry name" value="LIPOPOLYSACCHARIDE BIOSYNTHESIS PROTEIN PA4999-RELATED"/>
    <property type="match status" value="1"/>
</dbReference>
<feature type="transmembrane region" description="Helical" evidence="2">
    <location>
        <begin position="181"/>
        <end position="198"/>
    </location>
</feature>
<keyword evidence="2" id="KW-0812">Transmembrane</keyword>
<reference evidence="3 4" key="1">
    <citation type="submission" date="2011-11" db="EMBL/GenBank/DDBJ databases">
        <title>Whole genome shotgun sequence of Gordonia amarae NBRC 15530.</title>
        <authorList>
            <person name="Takarada H."/>
            <person name="Hosoyama A."/>
            <person name="Tsuchikane K."/>
            <person name="Katsumata H."/>
            <person name="Yamazaki S."/>
            <person name="Fujita N."/>
        </authorList>
    </citation>
    <scope>NUCLEOTIDE SEQUENCE [LARGE SCALE GENOMIC DNA]</scope>
    <source>
        <strain evidence="3 4">NBRC 15530</strain>
    </source>
</reference>
<dbReference type="STRING" id="1075090.GOAMR_46_00950"/>
<evidence type="ECO:0008006" key="5">
    <source>
        <dbReference type="Google" id="ProtNLM"/>
    </source>
</evidence>
<feature type="transmembrane region" description="Helical" evidence="2">
    <location>
        <begin position="240"/>
        <end position="261"/>
    </location>
</feature>
<evidence type="ECO:0000313" key="3">
    <source>
        <dbReference type="EMBL" id="GAB05997.1"/>
    </source>
</evidence>
<dbReference type="EMBL" id="BAED01000046">
    <property type="protein sequence ID" value="GAB05997.1"/>
    <property type="molecule type" value="Genomic_DNA"/>
</dbReference>
<evidence type="ECO:0000256" key="1">
    <source>
        <dbReference type="SAM" id="MobiDB-lite"/>
    </source>
</evidence>
<feature type="transmembrane region" description="Helical" evidence="2">
    <location>
        <begin position="85"/>
        <end position="110"/>
    </location>
</feature>
<dbReference type="Proteomes" id="UP000006023">
    <property type="component" value="Unassembled WGS sequence"/>
</dbReference>
<feature type="transmembrane region" description="Helical" evidence="2">
    <location>
        <begin position="396"/>
        <end position="417"/>
    </location>
</feature>
<gene>
    <name evidence="3" type="ORF">GOAMR_46_00950</name>
</gene>
<name>G7GQX2_9ACTN</name>
<sequence length="483" mass="50101">MTVRPAPVRGGNQTGAPAPPRIRRVRVGSVPAAAPLLAAVAAGLLAGMPDPRGALAAVAVPILAAAVVVVVFAPRIIYGTTAFMLGAAPVMVVPGVPLPFVLAMVFAVWGTVWFHGPARNRVSGTEIAVAALIVASTAGLVMTADGPEHILEYVKWVLATSLVFALIRLPRPDLRLFGRTFVYGGATGTALALALLAFDKSGTFLNKLSPIGYGNTGTIGTHLRFYESSMGSVVRLTGTYVDPNIAGIIIFVAAIAAIAMFRGAPRLLLASILLAGLVMTLSRAAIFSFVLAVVVLAAFGAMSPRLRAAIAGGAVTAAVAAAGVPSIAERIFSSFSSDDKGSADRSAAIADYTSTMTGRWWFGHGFGAPEFTDEVIGFHTNYVANSPLLTIYRGGLLAGAAFVAILVVGAVTAYRALRRPPWEAGVIGAGFIGFAVVALQLDFPVVTNPPVTMAFSVLVALLITDPFEADHQPFEQKDHPDES</sequence>
<feature type="transmembrane region" description="Helical" evidence="2">
    <location>
        <begin position="122"/>
        <end position="141"/>
    </location>
</feature>
<organism evidence="3 4">
    <name type="scientific">Gordonia amarae NBRC 15530</name>
    <dbReference type="NCBI Taxonomy" id="1075090"/>
    <lineage>
        <taxon>Bacteria</taxon>
        <taxon>Bacillati</taxon>
        <taxon>Actinomycetota</taxon>
        <taxon>Actinomycetes</taxon>
        <taxon>Mycobacteriales</taxon>
        <taxon>Gordoniaceae</taxon>
        <taxon>Gordonia</taxon>
    </lineage>
</organism>
<evidence type="ECO:0000256" key="2">
    <source>
        <dbReference type="SAM" id="Phobius"/>
    </source>
</evidence>
<feature type="transmembrane region" description="Helical" evidence="2">
    <location>
        <begin position="424"/>
        <end position="443"/>
    </location>
</feature>
<feature type="transmembrane region" description="Helical" evidence="2">
    <location>
        <begin position="267"/>
        <end position="299"/>
    </location>
</feature>
<keyword evidence="2" id="KW-0472">Membrane</keyword>
<comment type="caution">
    <text evidence="3">The sequence shown here is derived from an EMBL/GenBank/DDBJ whole genome shotgun (WGS) entry which is preliminary data.</text>
</comment>
<dbReference type="PANTHER" id="PTHR37422">
    <property type="entry name" value="TEICHURONIC ACID BIOSYNTHESIS PROTEIN TUAE"/>
    <property type="match status" value="1"/>
</dbReference>
<feature type="transmembrane region" description="Helical" evidence="2">
    <location>
        <begin position="54"/>
        <end position="73"/>
    </location>
</feature>
<protein>
    <recommendedName>
        <fullName evidence="5">O-antigen polymerase family protein</fullName>
    </recommendedName>
</protein>